<evidence type="ECO:0000256" key="1">
    <source>
        <dbReference type="SAM" id="MobiDB-lite"/>
    </source>
</evidence>
<organism evidence="3 4">
    <name type="scientific">Nocardioides dubius</name>
    <dbReference type="NCBI Taxonomy" id="317019"/>
    <lineage>
        <taxon>Bacteria</taxon>
        <taxon>Bacillati</taxon>
        <taxon>Actinomycetota</taxon>
        <taxon>Actinomycetes</taxon>
        <taxon>Propionibacteriales</taxon>
        <taxon>Nocardioidaceae</taxon>
        <taxon>Nocardioides</taxon>
    </lineage>
</organism>
<feature type="transmembrane region" description="Helical" evidence="2">
    <location>
        <begin position="93"/>
        <end position="113"/>
    </location>
</feature>
<evidence type="ECO:0000256" key="2">
    <source>
        <dbReference type="SAM" id="Phobius"/>
    </source>
</evidence>
<keyword evidence="2" id="KW-0472">Membrane</keyword>
<evidence type="ECO:0000313" key="3">
    <source>
        <dbReference type="EMBL" id="GAA1095702.1"/>
    </source>
</evidence>
<dbReference type="Proteomes" id="UP001501581">
    <property type="component" value="Unassembled WGS sequence"/>
</dbReference>
<feature type="transmembrane region" description="Helical" evidence="2">
    <location>
        <begin position="119"/>
        <end position="137"/>
    </location>
</feature>
<reference evidence="4" key="1">
    <citation type="journal article" date="2019" name="Int. J. Syst. Evol. Microbiol.">
        <title>The Global Catalogue of Microorganisms (GCM) 10K type strain sequencing project: providing services to taxonomists for standard genome sequencing and annotation.</title>
        <authorList>
            <consortium name="The Broad Institute Genomics Platform"/>
            <consortium name="The Broad Institute Genome Sequencing Center for Infectious Disease"/>
            <person name="Wu L."/>
            <person name="Ma J."/>
        </authorList>
    </citation>
    <scope>NUCLEOTIDE SEQUENCE [LARGE SCALE GENOMIC DNA]</scope>
    <source>
        <strain evidence="4">JCM 13008</strain>
    </source>
</reference>
<feature type="region of interest" description="Disordered" evidence="1">
    <location>
        <begin position="1"/>
        <end position="62"/>
    </location>
</feature>
<keyword evidence="2" id="KW-1133">Transmembrane helix</keyword>
<proteinExistence type="predicted"/>
<keyword evidence="4" id="KW-1185">Reference proteome</keyword>
<comment type="caution">
    <text evidence="3">The sequence shown here is derived from an EMBL/GenBank/DDBJ whole genome shotgun (WGS) entry which is preliminary data.</text>
</comment>
<accession>A0ABP4EA48</accession>
<sequence length="153" mass="17128">MKPQDEDEAWRQIVENYGDTPRADEIPLAESTPEPAPAEPLRVDAVEPAVEEPPAWAPEPEEPAELAYRAWDDEGRFVPPTPPPIGWATPPRLVAWVGLFGVPLLFLVCLFTGLTLPSIINLILIGWFVGGFCYLVWNMPRTRNDPWDDGSRI</sequence>
<evidence type="ECO:0008006" key="5">
    <source>
        <dbReference type="Google" id="ProtNLM"/>
    </source>
</evidence>
<keyword evidence="2" id="KW-0812">Transmembrane</keyword>
<name>A0ABP4EA48_9ACTN</name>
<dbReference type="RefSeq" id="WP_343991935.1">
    <property type="nucleotide sequence ID" value="NZ_BAAALG010000003.1"/>
</dbReference>
<evidence type="ECO:0000313" key="4">
    <source>
        <dbReference type="Proteomes" id="UP001501581"/>
    </source>
</evidence>
<dbReference type="EMBL" id="BAAALG010000003">
    <property type="protein sequence ID" value="GAA1095702.1"/>
    <property type="molecule type" value="Genomic_DNA"/>
</dbReference>
<protein>
    <recommendedName>
        <fullName evidence="5">DUF2530 domain-containing protein</fullName>
    </recommendedName>
</protein>
<gene>
    <name evidence="3" type="ORF">GCM10009668_09840</name>
</gene>